<gene>
    <name evidence="2" type="ORF">GEV47_12495</name>
</gene>
<sequence>MSSWLPVAKAILPYVSDIISVAKPVFTHRKGNNPANQIEILQEQVEQLQTATLQNTHDIKALAEQFKTALPALEKEIWDAHTKAGRAQLISVVALIVALLASVIAVIALVR</sequence>
<accession>A0A843YUW2</accession>
<evidence type="ECO:0000256" key="1">
    <source>
        <dbReference type="SAM" id="Phobius"/>
    </source>
</evidence>
<keyword evidence="1" id="KW-0472">Membrane</keyword>
<name>A0A843YUW2_9BURK</name>
<dbReference type="RefSeq" id="WP_153235120.1">
    <property type="nucleotide sequence ID" value="NZ_WINI01000007.1"/>
</dbReference>
<keyword evidence="1" id="KW-1133">Transmembrane helix</keyword>
<keyword evidence="1" id="KW-0812">Transmembrane</keyword>
<organism evidence="2 3">
    <name type="scientific">Glaciimonas soli</name>
    <dbReference type="NCBI Taxonomy" id="2590999"/>
    <lineage>
        <taxon>Bacteria</taxon>
        <taxon>Pseudomonadati</taxon>
        <taxon>Pseudomonadota</taxon>
        <taxon>Betaproteobacteria</taxon>
        <taxon>Burkholderiales</taxon>
        <taxon>Oxalobacteraceae</taxon>
        <taxon>Glaciimonas</taxon>
    </lineage>
</organism>
<dbReference type="Proteomes" id="UP000451565">
    <property type="component" value="Unassembled WGS sequence"/>
</dbReference>
<proteinExistence type="predicted"/>
<protein>
    <submittedName>
        <fullName evidence="2">Uncharacterized protein</fullName>
    </submittedName>
</protein>
<feature type="transmembrane region" description="Helical" evidence="1">
    <location>
        <begin position="89"/>
        <end position="110"/>
    </location>
</feature>
<dbReference type="EMBL" id="WINI01000007">
    <property type="protein sequence ID" value="MQR01494.1"/>
    <property type="molecule type" value="Genomic_DNA"/>
</dbReference>
<keyword evidence="3" id="KW-1185">Reference proteome</keyword>
<comment type="caution">
    <text evidence="2">The sequence shown here is derived from an EMBL/GenBank/DDBJ whole genome shotgun (WGS) entry which is preliminary data.</text>
</comment>
<evidence type="ECO:0000313" key="3">
    <source>
        <dbReference type="Proteomes" id="UP000451565"/>
    </source>
</evidence>
<reference evidence="2 3" key="1">
    <citation type="submission" date="2019-10" db="EMBL/GenBank/DDBJ databases">
        <title>Glaciimonas soli sp. nov., a psychrophilic bacterium isolated from the forest soil of a high elevation mountain in Taiwan.</title>
        <authorList>
            <person name="Wang L.-T."/>
            <person name="Shieh W.Y."/>
        </authorList>
    </citation>
    <scope>NUCLEOTIDE SEQUENCE [LARGE SCALE GENOMIC DNA]</scope>
    <source>
        <strain evidence="2 3">GS1</strain>
    </source>
</reference>
<evidence type="ECO:0000313" key="2">
    <source>
        <dbReference type="EMBL" id="MQR01494.1"/>
    </source>
</evidence>
<dbReference type="OrthoDB" id="8778928at2"/>
<dbReference type="AlphaFoldDB" id="A0A843YUW2"/>